<accession>A0AA40FJJ7</accession>
<proteinExistence type="predicted"/>
<evidence type="ECO:0000313" key="2">
    <source>
        <dbReference type="Proteomes" id="UP001177670"/>
    </source>
</evidence>
<dbReference type="Proteomes" id="UP001177670">
    <property type="component" value="Unassembled WGS sequence"/>
</dbReference>
<dbReference type="EMBL" id="JAHYIQ010000032">
    <property type="protein sequence ID" value="KAK1120164.1"/>
    <property type="molecule type" value="Genomic_DNA"/>
</dbReference>
<keyword evidence="2" id="KW-1185">Reference proteome</keyword>
<protein>
    <submittedName>
        <fullName evidence="1">Uncharacterized protein</fullName>
    </submittedName>
</protein>
<evidence type="ECO:0000313" key="1">
    <source>
        <dbReference type="EMBL" id="KAK1120164.1"/>
    </source>
</evidence>
<gene>
    <name evidence="1" type="ORF">K0M31_012536</name>
</gene>
<comment type="caution">
    <text evidence="1">The sequence shown here is derived from an EMBL/GenBank/DDBJ whole genome shotgun (WGS) entry which is preliminary data.</text>
</comment>
<sequence length="130" mass="14511">MVLLCCSSFVTQITESDNSRETKKRRITEAIRTREIVAVISISRATDGPTFWAGPPLRNDGGSRTNKHRPIAPLCSKRLKLRSPPRLNLTESVSNRSGEWNGKAHAWFTDFAVSHEFVASRSALACFSYS</sequence>
<organism evidence="1 2">
    <name type="scientific">Melipona bicolor</name>
    <dbReference type="NCBI Taxonomy" id="60889"/>
    <lineage>
        <taxon>Eukaryota</taxon>
        <taxon>Metazoa</taxon>
        <taxon>Ecdysozoa</taxon>
        <taxon>Arthropoda</taxon>
        <taxon>Hexapoda</taxon>
        <taxon>Insecta</taxon>
        <taxon>Pterygota</taxon>
        <taxon>Neoptera</taxon>
        <taxon>Endopterygota</taxon>
        <taxon>Hymenoptera</taxon>
        <taxon>Apocrita</taxon>
        <taxon>Aculeata</taxon>
        <taxon>Apoidea</taxon>
        <taxon>Anthophila</taxon>
        <taxon>Apidae</taxon>
        <taxon>Melipona</taxon>
    </lineage>
</organism>
<reference evidence="1" key="1">
    <citation type="submission" date="2021-10" db="EMBL/GenBank/DDBJ databases">
        <title>Melipona bicolor Genome sequencing and assembly.</title>
        <authorList>
            <person name="Araujo N.S."/>
            <person name="Arias M.C."/>
        </authorList>
    </citation>
    <scope>NUCLEOTIDE SEQUENCE</scope>
    <source>
        <strain evidence="1">USP_2M_L1-L4_2017</strain>
        <tissue evidence="1">Whole body</tissue>
    </source>
</reference>
<name>A0AA40FJJ7_9HYME</name>
<dbReference type="AlphaFoldDB" id="A0AA40FJJ7"/>